<proteinExistence type="predicted"/>
<dbReference type="EMBL" id="NMPR01000024">
    <property type="protein sequence ID" value="KAA8634309.1"/>
    <property type="molecule type" value="Genomic_DNA"/>
</dbReference>
<name>A0A8S8ZXP6_SORMA</name>
<comment type="caution">
    <text evidence="2">The sequence shown here is derived from an EMBL/GenBank/DDBJ whole genome shotgun (WGS) entry which is preliminary data.</text>
</comment>
<evidence type="ECO:0000313" key="2">
    <source>
        <dbReference type="EMBL" id="KAA8634309.1"/>
    </source>
</evidence>
<organism evidence="2 3">
    <name type="scientific">Sordaria macrospora</name>
    <dbReference type="NCBI Taxonomy" id="5147"/>
    <lineage>
        <taxon>Eukaryota</taxon>
        <taxon>Fungi</taxon>
        <taxon>Dikarya</taxon>
        <taxon>Ascomycota</taxon>
        <taxon>Pezizomycotina</taxon>
        <taxon>Sordariomycetes</taxon>
        <taxon>Sordariomycetidae</taxon>
        <taxon>Sordariales</taxon>
        <taxon>Sordariaceae</taxon>
        <taxon>Sordaria</taxon>
    </lineage>
</organism>
<protein>
    <submittedName>
        <fullName evidence="2">Uncharacterized protein</fullName>
    </submittedName>
</protein>
<reference evidence="2 3" key="1">
    <citation type="submission" date="2017-07" db="EMBL/GenBank/DDBJ databases">
        <title>Genome sequence of the Sordaria macrospora wild type strain R19027.</title>
        <authorList>
            <person name="Nowrousian M."/>
            <person name="Teichert I."/>
            <person name="Kueck U."/>
        </authorList>
    </citation>
    <scope>NUCLEOTIDE SEQUENCE [LARGE SCALE GENOMIC DNA]</scope>
    <source>
        <strain evidence="2 3">R19027</strain>
        <tissue evidence="2">Mycelium</tissue>
    </source>
</reference>
<evidence type="ECO:0000313" key="3">
    <source>
        <dbReference type="Proteomes" id="UP000433876"/>
    </source>
</evidence>
<dbReference type="AlphaFoldDB" id="A0A8S8ZXP6"/>
<feature type="region of interest" description="Disordered" evidence="1">
    <location>
        <begin position="1"/>
        <end position="38"/>
    </location>
</feature>
<dbReference type="VEuPathDB" id="FungiDB:SMAC_05904"/>
<evidence type="ECO:0000256" key="1">
    <source>
        <dbReference type="SAM" id="MobiDB-lite"/>
    </source>
</evidence>
<dbReference type="Proteomes" id="UP000433876">
    <property type="component" value="Unassembled WGS sequence"/>
</dbReference>
<accession>A0A8S8ZXP6</accession>
<gene>
    <name evidence="2" type="ORF">SMACR_05904</name>
</gene>
<sequence length="124" mass="14142">MSSRRGNRPSRATSAPAFIPTGSTVTHNEAKPNSDDAFNFVHPSLKRIKKNLEARLMEREKKNSAVAAPIKHLEQCKKYTASVRGLEVKWSHEEAKGNVLEKKLKDLESEVEEKVEEWVEEWLT</sequence>